<evidence type="ECO:0000256" key="1">
    <source>
        <dbReference type="SAM" id="MobiDB-lite"/>
    </source>
</evidence>
<name>A0A2V3Y4I7_9FIRM</name>
<dbReference type="AlphaFoldDB" id="A0A2V3Y4I7"/>
<evidence type="ECO:0000256" key="2">
    <source>
        <dbReference type="SAM" id="SignalP"/>
    </source>
</evidence>
<accession>A0A2V3Y4I7</accession>
<comment type="caution">
    <text evidence="3">The sequence shown here is derived from an EMBL/GenBank/DDBJ whole genome shotgun (WGS) entry which is preliminary data.</text>
</comment>
<dbReference type="Proteomes" id="UP000248057">
    <property type="component" value="Unassembled WGS sequence"/>
</dbReference>
<keyword evidence="2" id="KW-0732">Signal</keyword>
<proteinExistence type="predicted"/>
<feature type="region of interest" description="Disordered" evidence="1">
    <location>
        <begin position="42"/>
        <end position="123"/>
    </location>
</feature>
<organism evidence="3 4">
    <name type="scientific">Hungatella effluvii</name>
    <dbReference type="NCBI Taxonomy" id="1096246"/>
    <lineage>
        <taxon>Bacteria</taxon>
        <taxon>Bacillati</taxon>
        <taxon>Bacillota</taxon>
        <taxon>Clostridia</taxon>
        <taxon>Lachnospirales</taxon>
        <taxon>Lachnospiraceae</taxon>
        <taxon>Hungatella</taxon>
    </lineage>
</organism>
<evidence type="ECO:0000313" key="3">
    <source>
        <dbReference type="EMBL" id="PXX51465.1"/>
    </source>
</evidence>
<reference evidence="3 4" key="1">
    <citation type="submission" date="2018-05" db="EMBL/GenBank/DDBJ databases">
        <title>Genomic Encyclopedia of Type Strains, Phase IV (KMG-IV): sequencing the most valuable type-strain genomes for metagenomic binning, comparative biology and taxonomic classification.</title>
        <authorList>
            <person name="Goeker M."/>
        </authorList>
    </citation>
    <scope>NUCLEOTIDE SEQUENCE [LARGE SCALE GENOMIC DNA]</scope>
    <source>
        <strain evidence="3 4">DSM 24995</strain>
    </source>
</reference>
<dbReference type="EMBL" id="QJKD01000010">
    <property type="protein sequence ID" value="PXX51465.1"/>
    <property type="molecule type" value="Genomic_DNA"/>
</dbReference>
<gene>
    <name evidence="3" type="ORF">DFR60_110172</name>
</gene>
<feature type="signal peptide" evidence="2">
    <location>
        <begin position="1"/>
        <end position="35"/>
    </location>
</feature>
<evidence type="ECO:0000313" key="4">
    <source>
        <dbReference type="Proteomes" id="UP000248057"/>
    </source>
</evidence>
<sequence>MIGSDRTEVIGQMKKTGHYAAFIGFFMAAALTATACGASAKAPDVSSVGGGSETAADSAVGGTEAAASDADHAGKNGAGADTTEASGGAAGFQKIDTADKGNSGDTAAAGSGAGQAQPITGAAPADGEVLSGIPIDTEKSEAVSIYYGSVCYSFFSEEKDRIKAVADLFTGFSLEEVPNGQLDEATTYQIYFSADTEQIAAINVDKSGMFYIPEEKKFYKVKAGTFRFDTLDEIYKDSMYADGFDENQCLIQ</sequence>
<feature type="compositionally biased region" description="Low complexity" evidence="1">
    <location>
        <begin position="101"/>
        <end position="117"/>
    </location>
</feature>
<protein>
    <submittedName>
        <fullName evidence="3">Uncharacterized protein</fullName>
    </submittedName>
</protein>
<keyword evidence="4" id="KW-1185">Reference proteome</keyword>
<feature type="chain" id="PRO_5038796971" evidence="2">
    <location>
        <begin position="36"/>
        <end position="252"/>
    </location>
</feature>